<accession>A0A8J7MXN9</accession>
<organism evidence="1 2">
    <name type="scientific">Fuscibacter oryzae</name>
    <dbReference type="NCBI Taxonomy" id="2803939"/>
    <lineage>
        <taxon>Bacteria</taxon>
        <taxon>Pseudomonadati</taxon>
        <taxon>Pseudomonadota</taxon>
        <taxon>Alphaproteobacteria</taxon>
        <taxon>Rhodobacterales</taxon>
        <taxon>Paracoccaceae</taxon>
        <taxon>Fuscibacter</taxon>
    </lineage>
</organism>
<sequence>MASLAETATYDADIYQIETTDPVVGGVPNPLTGAGMSNIPHLQLARRTAWLKAQVDDLLADVAGIVVTDLLASPAALYAGDLNALTGRKIVQVTGAATNGFAGLAAGDLVLHAEVSGTAAIQFGLRGTSTGLGLFFRAKVASVWSAWRSPVENGNAETIAGNKTLSGNTTLNGTTALAGAATAAGVTSASVNDGTPAAAATYRPDPLAATTGNMRHITNNAAFTLAAPNRAGDYTMTVLVTNGATAGAITMSGFTKVYGDAFTTTNAQAFMVSIIKQNGLVLAVVQACQ</sequence>
<protein>
    <submittedName>
        <fullName evidence="1">Uncharacterized protein</fullName>
    </submittedName>
</protein>
<reference evidence="1" key="1">
    <citation type="submission" date="2021-01" db="EMBL/GenBank/DDBJ databases">
        <title>Genome seq and assembly of Tabrizicola sp. KVB23.</title>
        <authorList>
            <person name="Chhetri G."/>
        </authorList>
    </citation>
    <scope>NUCLEOTIDE SEQUENCE</scope>
    <source>
        <strain evidence="1">KVB23</strain>
    </source>
</reference>
<evidence type="ECO:0000313" key="2">
    <source>
        <dbReference type="Proteomes" id="UP000619033"/>
    </source>
</evidence>
<dbReference type="Proteomes" id="UP000619033">
    <property type="component" value="Unassembled WGS sequence"/>
</dbReference>
<comment type="caution">
    <text evidence="1">The sequence shown here is derived from an EMBL/GenBank/DDBJ whole genome shotgun (WGS) entry which is preliminary data.</text>
</comment>
<name>A0A8J7MXN9_9RHOB</name>
<gene>
    <name evidence="1" type="ORF">JI744_14550</name>
</gene>
<evidence type="ECO:0000313" key="1">
    <source>
        <dbReference type="EMBL" id="MBL4929324.1"/>
    </source>
</evidence>
<proteinExistence type="predicted"/>
<dbReference type="AlphaFoldDB" id="A0A8J7MXN9"/>
<dbReference type="EMBL" id="JAESVP010000007">
    <property type="protein sequence ID" value="MBL4929324.1"/>
    <property type="molecule type" value="Genomic_DNA"/>
</dbReference>
<dbReference type="RefSeq" id="WP_202661860.1">
    <property type="nucleotide sequence ID" value="NZ_JAESVP010000007.1"/>
</dbReference>
<keyword evidence="2" id="KW-1185">Reference proteome</keyword>